<dbReference type="Proteomes" id="UP001431209">
    <property type="component" value="Unassembled WGS sequence"/>
</dbReference>
<feature type="compositionally biased region" description="Low complexity" evidence="1">
    <location>
        <begin position="81"/>
        <end position="94"/>
    </location>
</feature>
<evidence type="ECO:0000313" key="2">
    <source>
        <dbReference type="EMBL" id="KAL0481455.1"/>
    </source>
</evidence>
<feature type="region of interest" description="Disordered" evidence="1">
    <location>
        <begin position="142"/>
        <end position="175"/>
    </location>
</feature>
<protein>
    <submittedName>
        <fullName evidence="2">Uncharacterized protein</fullName>
    </submittedName>
</protein>
<evidence type="ECO:0000256" key="1">
    <source>
        <dbReference type="SAM" id="MobiDB-lite"/>
    </source>
</evidence>
<gene>
    <name evidence="2" type="ORF">AKO1_011232</name>
</gene>
<evidence type="ECO:0000313" key="3">
    <source>
        <dbReference type="Proteomes" id="UP001431209"/>
    </source>
</evidence>
<sequence length="175" mass="19417">MGYDSDEDEDSDSLYATEEVSKSYGADALKSISTSKTEGAVYSAGLESIMTPDEIIEWSAYRDSSYKGIEAEPINRNTTEKSPQSSPQKPNNNNTDQDNKEAPIAEQVESHVQISSEVVESKNAEVEKPKSVKFEEVIQTTTASMDGMDDDEEDPLGMIMQNSTTEDEDFEIEYQ</sequence>
<feature type="region of interest" description="Disordered" evidence="1">
    <location>
        <begin position="1"/>
        <end position="48"/>
    </location>
</feature>
<dbReference type="EMBL" id="JAOPGA020000768">
    <property type="protein sequence ID" value="KAL0481455.1"/>
    <property type="molecule type" value="Genomic_DNA"/>
</dbReference>
<dbReference type="AlphaFoldDB" id="A0AAW2YXF7"/>
<feature type="region of interest" description="Disordered" evidence="1">
    <location>
        <begin position="69"/>
        <end position="113"/>
    </location>
</feature>
<organism evidence="2 3">
    <name type="scientific">Acrasis kona</name>
    <dbReference type="NCBI Taxonomy" id="1008807"/>
    <lineage>
        <taxon>Eukaryota</taxon>
        <taxon>Discoba</taxon>
        <taxon>Heterolobosea</taxon>
        <taxon>Tetramitia</taxon>
        <taxon>Eutetramitia</taxon>
        <taxon>Acrasidae</taxon>
        <taxon>Acrasis</taxon>
    </lineage>
</organism>
<accession>A0AAW2YXF7</accession>
<comment type="caution">
    <text evidence="2">The sequence shown here is derived from an EMBL/GenBank/DDBJ whole genome shotgun (WGS) entry which is preliminary data.</text>
</comment>
<feature type="compositionally biased region" description="Acidic residues" evidence="1">
    <location>
        <begin position="165"/>
        <end position="175"/>
    </location>
</feature>
<keyword evidence="3" id="KW-1185">Reference proteome</keyword>
<proteinExistence type="predicted"/>
<name>A0AAW2YXF7_9EUKA</name>
<reference evidence="2 3" key="1">
    <citation type="submission" date="2024-03" db="EMBL/GenBank/DDBJ databases">
        <title>The Acrasis kona genome and developmental transcriptomes reveal deep origins of eukaryotic multicellular pathways.</title>
        <authorList>
            <person name="Sheikh S."/>
            <person name="Fu C.-J."/>
            <person name="Brown M.W."/>
            <person name="Baldauf S.L."/>
        </authorList>
    </citation>
    <scope>NUCLEOTIDE SEQUENCE [LARGE SCALE GENOMIC DNA]</scope>
    <source>
        <strain evidence="2 3">ATCC MYA-3509</strain>
    </source>
</reference>
<feature type="compositionally biased region" description="Acidic residues" evidence="1">
    <location>
        <begin position="1"/>
        <end position="12"/>
    </location>
</feature>